<evidence type="ECO:0000256" key="1">
    <source>
        <dbReference type="SAM" id="MobiDB-lite"/>
    </source>
</evidence>
<feature type="region of interest" description="Disordered" evidence="1">
    <location>
        <begin position="1267"/>
        <end position="1300"/>
    </location>
</feature>
<feature type="region of interest" description="Disordered" evidence="1">
    <location>
        <begin position="214"/>
        <end position="303"/>
    </location>
</feature>
<feature type="region of interest" description="Disordered" evidence="1">
    <location>
        <begin position="1067"/>
        <end position="1096"/>
    </location>
</feature>
<protein>
    <submittedName>
        <fullName evidence="2">Uncharacterized protein</fullName>
    </submittedName>
</protein>
<feature type="compositionally biased region" description="Pro residues" evidence="1">
    <location>
        <begin position="1267"/>
        <end position="1276"/>
    </location>
</feature>
<feature type="region of interest" description="Disordered" evidence="1">
    <location>
        <begin position="360"/>
        <end position="491"/>
    </location>
</feature>
<feature type="compositionally biased region" description="Polar residues" evidence="1">
    <location>
        <begin position="1067"/>
        <end position="1081"/>
    </location>
</feature>
<sequence length="1592" mass="180598">MSFSLHLATYTQSLIQGNTSRYAHQPGRIEDYVPGYSSLAEKELKRSHSQEPPPVSVNHRFGSQKMSMTHALKESGYESDSTLVFKKREDARRLAPDPRKTSQAYRQEYYVVYSDLDIGLHHPSLADLFLTCGLTQAMAPPTKPPVPTFGERKRSAPSRVVVAPSPPRRISSKWHPSLMKTSKDRPPVPSARSTSAERVRETRALYSTWHREKVARSREKLGASNTKTTSLGRTLSAAKQTQEVRENFLKGRRTVSESRFTIEDRENSPPRRTGAPTKIKSPLRHYESRDRLHYNPSQRDALSDRNLPFKQHDHVAPLASGHSRSLSADASRKWSSASADSGRNVMRHTVSSMNKIKRTSLQQNHVDGSCQPSRSSSADSTCRNRRSSCLSPEPQPLIRKSPVTRKDSRSRGSPYSDVSIESPDYKKLKQSESFDTTQSNETGYSSMIDLSPSPTLEKKNIVEDSEKRPRQRSEPPPPRSQSSPIRRSRFSGSFVEQRDKWEALIRGDIISGRLSRSTSRSTSPLRSLQLVRAVSSSFRDIPAEVAASSPVPRRSRSLEFLTPSPHSHPHRYRQYILELKNAAPRNARISQLRRLFTSLERAHRLERSVSSVELSAAESRSHAIIDFETWKGLREKERKALEYNVLLKELNVAQREKEFLYKVTPEKKWAGDCRLRGRDAHVTDLRDKFSSISDNTSEVTYKRRREIENSKDTYRGLWRGSSVRDLSSMYQDPERRRSSKRGSSLSLSREDSGLRSRGLWTSLSLEQVNAFRDHLAEIYGSMQSIRSWRERKQRNHDKGQHRAQRELSSHKVDVAETGRALADKLRTLHGRAPSEPSKRFPARQSSPTRATKSTSSLPNVEDQRRQLSKQLSIEFQEKVMEQKSSKGVASAPGTLDTLPVPEVSLSISPESLSRSSPRTCYSLDISDSSEPNSLNSDQLLLVVQKPCKSGRSHSLPPDPELASDPESSDSEMSVRTVVHKDVAGKVKFFEKRARRNSRSSERHSSRGSQLNVDEVPHYATLPSRLKQQSQNKLLSPNYLPERSVSSVNLNSKADVALQAWQIYDKTNPVSGSSMQRLTETSMEQRDQRNPTSHSRSYLYNVKTGDVNRLKHRFESPEDARRRTRSLPNVNGSLSRVTPTGRTIVRGQEAGDVQFMKARYETPRRSRSPERWQPVRDEYLPKSKLTSTMQTLASRSPSFLEPDTIERLARRDSVEKAVLRRVYTGTVEASVDRLERKRQEAGSGLSIIGQMYTSTPSMNELANMAPLIPPRPPPPLLGPQKPQRMSRSNPQPLLTSTPTPSPIDVRIAHKQRALSVQEPVCPPPIMVHPPPGSSVTFSSQSGLYNADAHRPKARYTPQESYGDGPSCRAARYGGPTWTQSLERPQRVTRAMTHSAPAVASDRHYHHAGRHLSQTRKTSPAEYHTYSQPYSHMTHTYAHPSHQRQPYPHHSHSPGRDQSCSSKAVSWKEPLIGPLPFPYLSAAQRSPPARPESPYKYESGEVNIHYRTPIRIEQKESIPEEELARRQEEHMRKVYENERRKKYLAELEDIERRRHTDNFTCQNPFTIVEWVKIIHMPINLTFDDECIGGHRGAA</sequence>
<dbReference type="OrthoDB" id="19092at2759"/>
<organism evidence="2 3">
    <name type="scientific">Chionoecetes opilio</name>
    <name type="common">Atlantic snow crab</name>
    <name type="synonym">Cancer opilio</name>
    <dbReference type="NCBI Taxonomy" id="41210"/>
    <lineage>
        <taxon>Eukaryota</taxon>
        <taxon>Metazoa</taxon>
        <taxon>Ecdysozoa</taxon>
        <taxon>Arthropoda</taxon>
        <taxon>Crustacea</taxon>
        <taxon>Multicrustacea</taxon>
        <taxon>Malacostraca</taxon>
        <taxon>Eumalacostraca</taxon>
        <taxon>Eucarida</taxon>
        <taxon>Decapoda</taxon>
        <taxon>Pleocyemata</taxon>
        <taxon>Brachyura</taxon>
        <taxon>Eubrachyura</taxon>
        <taxon>Majoidea</taxon>
        <taxon>Majidae</taxon>
        <taxon>Chionoecetes</taxon>
    </lineage>
</organism>
<evidence type="ECO:0000313" key="2">
    <source>
        <dbReference type="EMBL" id="KAG0703358.1"/>
    </source>
</evidence>
<feature type="compositionally biased region" description="Basic residues" evidence="1">
    <location>
        <begin position="1402"/>
        <end position="1412"/>
    </location>
</feature>
<feature type="region of interest" description="Disordered" evidence="1">
    <location>
        <begin position="908"/>
        <end position="933"/>
    </location>
</feature>
<feature type="compositionally biased region" description="Basic and acidic residues" evidence="1">
    <location>
        <begin position="796"/>
        <end position="826"/>
    </location>
</feature>
<dbReference type="EMBL" id="JACEEZ010025209">
    <property type="protein sequence ID" value="KAG0703358.1"/>
    <property type="molecule type" value="Genomic_DNA"/>
</dbReference>
<dbReference type="Proteomes" id="UP000770661">
    <property type="component" value="Unassembled WGS sequence"/>
</dbReference>
<feature type="region of interest" description="Disordered" evidence="1">
    <location>
        <begin position="947"/>
        <end position="973"/>
    </location>
</feature>
<feature type="region of interest" description="Disordered" evidence="1">
    <location>
        <begin position="144"/>
        <end position="200"/>
    </location>
</feature>
<evidence type="ECO:0000313" key="3">
    <source>
        <dbReference type="Proteomes" id="UP000770661"/>
    </source>
</evidence>
<feature type="compositionally biased region" description="Basic and acidic residues" evidence="1">
    <location>
        <begin position="242"/>
        <end position="269"/>
    </location>
</feature>
<feature type="compositionally biased region" description="Basic and acidic residues" evidence="1">
    <location>
        <begin position="284"/>
        <end position="293"/>
    </location>
</feature>
<feature type="compositionally biased region" description="Polar residues" evidence="1">
    <location>
        <begin position="433"/>
        <end position="445"/>
    </location>
</feature>
<feature type="region of interest" description="Disordered" evidence="1">
    <location>
        <begin position="990"/>
        <end position="1015"/>
    </location>
</feature>
<comment type="caution">
    <text evidence="2">The sequence shown here is derived from an EMBL/GenBank/DDBJ whole genome shotgun (WGS) entry which is preliminary data.</text>
</comment>
<feature type="region of interest" description="Disordered" evidence="1">
    <location>
        <begin position="1114"/>
        <end position="1137"/>
    </location>
</feature>
<feature type="compositionally biased region" description="Basic and acidic residues" evidence="1">
    <location>
        <begin position="423"/>
        <end position="432"/>
    </location>
</feature>
<feature type="compositionally biased region" description="Polar residues" evidence="1">
    <location>
        <begin position="360"/>
        <end position="381"/>
    </location>
</feature>
<feature type="region of interest" description="Disordered" evidence="1">
    <location>
        <begin position="41"/>
        <end position="60"/>
    </location>
</feature>
<feature type="compositionally biased region" description="Polar residues" evidence="1">
    <location>
        <begin position="843"/>
        <end position="858"/>
    </location>
</feature>
<feature type="compositionally biased region" description="Polar residues" evidence="1">
    <location>
        <begin position="223"/>
        <end position="241"/>
    </location>
</feature>
<accession>A0A8J4XKR0</accession>
<keyword evidence="3" id="KW-1185">Reference proteome</keyword>
<feature type="region of interest" description="Disordered" evidence="1">
    <location>
        <begin position="728"/>
        <end position="749"/>
    </location>
</feature>
<reference evidence="2" key="1">
    <citation type="submission" date="2020-07" db="EMBL/GenBank/DDBJ databases">
        <title>The High-quality genome of the commercially important snow crab, Chionoecetes opilio.</title>
        <authorList>
            <person name="Jeong J.-H."/>
            <person name="Ryu S."/>
        </authorList>
    </citation>
    <scope>NUCLEOTIDE SEQUENCE</scope>
    <source>
        <strain evidence="2">MADBK_172401_WGS</strain>
        <tissue evidence="2">Digestive gland</tissue>
    </source>
</reference>
<feature type="region of interest" description="Disordered" evidence="1">
    <location>
        <begin position="316"/>
        <end position="346"/>
    </location>
</feature>
<feature type="compositionally biased region" description="Basic and acidic residues" evidence="1">
    <location>
        <begin position="456"/>
        <end position="473"/>
    </location>
</feature>
<feature type="compositionally biased region" description="Low complexity" evidence="1">
    <location>
        <begin position="908"/>
        <end position="918"/>
    </location>
</feature>
<feature type="compositionally biased region" description="Polar residues" evidence="1">
    <location>
        <begin position="1125"/>
        <end position="1137"/>
    </location>
</feature>
<feature type="region of interest" description="Disordered" evidence="1">
    <location>
        <begin position="1436"/>
        <end position="1463"/>
    </location>
</feature>
<feature type="compositionally biased region" description="Polar residues" evidence="1">
    <location>
        <begin position="322"/>
        <end position="341"/>
    </location>
</feature>
<proteinExistence type="predicted"/>
<gene>
    <name evidence="2" type="ORF">GWK47_024874</name>
</gene>
<feature type="region of interest" description="Disordered" evidence="1">
    <location>
        <begin position="1394"/>
        <end position="1419"/>
    </location>
</feature>
<name>A0A8J4XKR0_CHIOP</name>
<feature type="region of interest" description="Disordered" evidence="1">
    <location>
        <begin position="789"/>
        <end position="865"/>
    </location>
</feature>